<feature type="compositionally biased region" description="Low complexity" evidence="3">
    <location>
        <begin position="533"/>
        <end position="545"/>
    </location>
</feature>
<sequence>MTDDLAEKAAKLVSSALEKEERVYIDNPSEAPDNVQVQEGDQGGTYYVAGDAEGSSSQEGDGDGGSGGEDEVEWVDTPHGKVPDTAGPIPPDMRDEPIGSDSHPVLWKRPDGEEELNEYISAIEDTEWYGEGSEIFERAFHGDENTENQYTDEDGNWGEDRLEKHEEWSEELLNEDAATDEDEQPIGMILLGPPGAGKGWWQEQVEQGAYGETGEFVEREFTAISSDRTKEPIPEYNETNASEVHDEASKMAKENLAPSAIGNEHNVIVDKVATSPDSTLDMIESMREKGYDIRANFVNVPTEKAVHNAVSRYHEEGRFTPLEFVNGAGESSRESFNTILDEGGIPDEKAGRFDNDVEWGNAPEAEYIGEELLKALLQALAKYKYTPDEERHGESNARTSRSRRDRRRDSGVDGGRLRRGGGGGDEGSGRRRRGVVALDDLVKEAEQIFVDNVHEAPDDSVVHVDPDEDAKERMYYVAEKAAEVVTEDFLKEWVSDPSDDAPNRWRNTETGEYRYQENKPGSDEGGEQEGESDGSVSDDVVVDDVQWNDMPGGTVVAFDTADGDWESGDFEGYDDEGNAIVEGHSDGEEWVVSPDDATNVMLPEDQPDNDDNEDDEDEEEQEVSGIDIDYDNFRRIAIGQLFEDESDKQDESYLEVDTEDGVEIRQIEDIVNDPAATFGDRQGYIELDDGSYMNLMGEVHENMPDDATEENTHAMTAADGLVPADPEPSGSEDVDDWNVDWGEVVFSNHGDETEDSGRDLRRLNRDQKRRFKNEWEEVASEEGIAEVTKTLQTIKGSTFNERGAHYDKLVMETFGVEGEPRSGVEARGGDREIDPEDVPDVSDDAVEAFEFFSAASQKFFRENYGDEAAIHRGMGEHAVKEMAPALAERIADESDEAITVRDNPAAVFTTDKGMSHSYDKGLVVSKNISSDEVFAMPEALLSMEQGPGPDWNEGEVNVNGWDQEISLDEVRADSTDTTYGELVDEPGRAILEADDDRVFSSLVNTVRRDPEAAHAVFRKLNNSPGAISSTIEERHPEDWSRLSAAAAEAVKQDDKADGVVDIRSEADWLSEAAEDAYDGDEEESDVKNKLMRKVVSWIPLASESSDPSRERVDEDWNEVEDEEELSYKASKVVWGNVGGDPFTDYDVLEEFCNALEEEGASVLLGDEPWEEASGHHDRPVRAFGITLEDAEDIWEEYEDESYGLTGPSSE</sequence>
<dbReference type="GeneID" id="16193483"/>
<protein>
    <submittedName>
        <fullName evidence="5">Zeta toxin domain protein</fullName>
    </submittedName>
</protein>
<dbReference type="SUPFAM" id="SSF52540">
    <property type="entry name" value="P-loop containing nucleoside triphosphate hydrolases"/>
    <property type="match status" value="1"/>
</dbReference>
<evidence type="ECO:0000256" key="3">
    <source>
        <dbReference type="SAM" id="MobiDB-lite"/>
    </source>
</evidence>
<dbReference type="InterPro" id="IPR027417">
    <property type="entry name" value="P-loop_NTPase"/>
</dbReference>
<feature type="region of interest" description="Disordered" evidence="3">
    <location>
        <begin position="819"/>
        <end position="839"/>
    </location>
</feature>
<feature type="region of interest" description="Disordered" evidence="3">
    <location>
        <begin position="17"/>
        <end position="110"/>
    </location>
</feature>
<evidence type="ECO:0000256" key="1">
    <source>
        <dbReference type="ARBA" id="ARBA00022741"/>
    </source>
</evidence>
<feature type="region of interest" description="Disordered" evidence="3">
    <location>
        <begin position="175"/>
        <end position="199"/>
    </location>
</feature>
<name>R4TP15_9CAUD</name>
<feature type="region of interest" description="Disordered" evidence="3">
    <location>
        <begin position="492"/>
        <end position="629"/>
    </location>
</feature>
<feature type="compositionally biased region" description="Basic and acidic residues" evidence="3">
    <location>
        <begin position="501"/>
        <end position="522"/>
    </location>
</feature>
<feature type="domain" description="Zeta toxin" evidence="4">
    <location>
        <begin position="174"/>
        <end position="340"/>
    </location>
</feature>
<feature type="compositionally biased region" description="Low complexity" evidence="3">
    <location>
        <begin position="50"/>
        <end position="59"/>
    </location>
</feature>
<evidence type="ECO:0000313" key="5">
    <source>
        <dbReference type="EMBL" id="AGM11968.1"/>
    </source>
</evidence>
<dbReference type="KEGG" id="vg:16193483"/>
<keyword evidence="1" id="KW-0547">Nucleotide-binding</keyword>
<feature type="compositionally biased region" description="Basic and acidic residues" evidence="3">
    <location>
        <begin position="819"/>
        <end position="832"/>
    </location>
</feature>
<keyword evidence="2" id="KW-0067">ATP-binding</keyword>
<feature type="region of interest" description="Disordered" evidence="3">
    <location>
        <begin position="387"/>
        <end position="432"/>
    </location>
</feature>
<organism evidence="5 6">
    <name type="scientific">Haloarcula californiae tailed virus 1</name>
    <dbReference type="NCBI Taxonomy" id="1273746"/>
    <lineage>
        <taxon>Viruses</taxon>
        <taxon>Duplodnaviria</taxon>
        <taxon>Heunggongvirae</taxon>
        <taxon>Uroviricota</taxon>
        <taxon>Caudoviricetes</taxon>
        <taxon>Thumleimavirales</taxon>
        <taxon>Druskaviridae</taxon>
        <taxon>Hacavirus</taxon>
        <taxon>Hacavirus italiense</taxon>
        <taxon>Hacavirus HCTV1</taxon>
    </lineage>
</organism>
<dbReference type="GO" id="GO:0005524">
    <property type="term" value="F:ATP binding"/>
    <property type="evidence" value="ECO:0007669"/>
    <property type="project" value="UniProtKB-KW"/>
</dbReference>
<evidence type="ECO:0000256" key="2">
    <source>
        <dbReference type="ARBA" id="ARBA00022840"/>
    </source>
</evidence>
<dbReference type="Gene3D" id="3.40.50.300">
    <property type="entry name" value="P-loop containing nucleotide triphosphate hydrolases"/>
    <property type="match status" value="1"/>
</dbReference>
<feature type="compositionally biased region" description="Acidic residues" evidence="3">
    <location>
        <begin position="561"/>
        <end position="577"/>
    </location>
</feature>
<dbReference type="InterPro" id="IPR010488">
    <property type="entry name" value="Zeta_toxin_domain"/>
</dbReference>
<feature type="compositionally biased region" description="Acidic residues" evidence="3">
    <location>
        <begin position="175"/>
        <end position="184"/>
    </location>
</feature>
<keyword evidence="6" id="KW-1185">Reference proteome</keyword>
<accession>R4TP15</accession>
<dbReference type="GO" id="GO:0016301">
    <property type="term" value="F:kinase activity"/>
    <property type="evidence" value="ECO:0007669"/>
    <property type="project" value="InterPro"/>
</dbReference>
<dbReference type="RefSeq" id="YP_008059670.1">
    <property type="nucleotide sequence ID" value="NC_021330.1"/>
</dbReference>
<feature type="compositionally biased region" description="Acidic residues" evidence="3">
    <location>
        <begin position="605"/>
        <end position="622"/>
    </location>
</feature>
<evidence type="ECO:0000259" key="4">
    <source>
        <dbReference type="Pfam" id="PF06414"/>
    </source>
</evidence>
<evidence type="ECO:0000313" key="6">
    <source>
        <dbReference type="Proteomes" id="UP000202086"/>
    </source>
</evidence>
<dbReference type="EMBL" id="KC292029">
    <property type="protein sequence ID" value="AGM11968.1"/>
    <property type="molecule type" value="Genomic_DNA"/>
</dbReference>
<proteinExistence type="predicted"/>
<dbReference type="Proteomes" id="UP000202086">
    <property type="component" value="Segment"/>
</dbReference>
<reference evidence="5 6" key="1">
    <citation type="submission" date="2012-12" db="EMBL/GenBank/DDBJ databases">
        <authorList>
            <person name="Sencilo A."/>
            <person name="Jacobs-Sera D."/>
            <person name="Russell D.A."/>
            <person name="Ko C."/>
            <person name="Atanasova N."/>
            <person name="Osterlund E."/>
            <person name="Oksanen H.M."/>
            <person name="Bamford D.H."/>
            <person name="Hatfull G.F."/>
            <person name="Roine E."/>
            <person name="Hendrix R.W."/>
        </authorList>
    </citation>
    <scope>NUCLEOTIDE SEQUENCE [LARGE SCALE GENOMIC DNA]</scope>
</reference>
<dbReference type="Pfam" id="PF06414">
    <property type="entry name" value="Zeta_toxin"/>
    <property type="match status" value="1"/>
</dbReference>
<gene>
    <name evidence="5" type="primary">109</name>
    <name evidence="5" type="ORF">DNAM5_109</name>
</gene>